<dbReference type="EMBL" id="JANAVB010008599">
    <property type="protein sequence ID" value="KAJ6841542.1"/>
    <property type="molecule type" value="Genomic_DNA"/>
</dbReference>
<accession>A0AAX6G2V9</accession>
<name>A0AAX6G2V9_IRIPA</name>
<protein>
    <submittedName>
        <fullName evidence="1">Uncharacterized protein</fullName>
    </submittedName>
</protein>
<dbReference type="AlphaFoldDB" id="A0AAX6G2V9"/>
<dbReference type="EMBL" id="JANAVB010023820">
    <property type="protein sequence ID" value="KAJ6822862.1"/>
    <property type="molecule type" value="Genomic_DNA"/>
</dbReference>
<sequence>MVDQGSPPPNKTRGGAKLECLKRIKPETKVAYEHIDGVPVGSNASKLSAFIGKLAKDGHYFPFDMRSWTHISELATKIETAKDEMKVI</sequence>
<evidence type="ECO:0000313" key="3">
    <source>
        <dbReference type="Proteomes" id="UP001140949"/>
    </source>
</evidence>
<evidence type="ECO:0000313" key="1">
    <source>
        <dbReference type="EMBL" id="KAJ6822862.1"/>
    </source>
</evidence>
<evidence type="ECO:0000313" key="2">
    <source>
        <dbReference type="EMBL" id="KAJ6841542.1"/>
    </source>
</evidence>
<comment type="caution">
    <text evidence="1">The sequence shown here is derived from an EMBL/GenBank/DDBJ whole genome shotgun (WGS) entry which is preliminary data.</text>
</comment>
<dbReference type="Proteomes" id="UP001140949">
    <property type="component" value="Unassembled WGS sequence"/>
</dbReference>
<organism evidence="1 3">
    <name type="scientific">Iris pallida</name>
    <name type="common">Sweet iris</name>
    <dbReference type="NCBI Taxonomy" id="29817"/>
    <lineage>
        <taxon>Eukaryota</taxon>
        <taxon>Viridiplantae</taxon>
        <taxon>Streptophyta</taxon>
        <taxon>Embryophyta</taxon>
        <taxon>Tracheophyta</taxon>
        <taxon>Spermatophyta</taxon>
        <taxon>Magnoliopsida</taxon>
        <taxon>Liliopsida</taxon>
        <taxon>Asparagales</taxon>
        <taxon>Iridaceae</taxon>
        <taxon>Iridoideae</taxon>
        <taxon>Irideae</taxon>
        <taxon>Iris</taxon>
    </lineage>
</organism>
<reference evidence="1" key="2">
    <citation type="submission" date="2023-04" db="EMBL/GenBank/DDBJ databases">
        <authorList>
            <person name="Bruccoleri R.E."/>
            <person name="Oakeley E.J."/>
            <person name="Faust A.-M."/>
            <person name="Dessus-Babus S."/>
            <person name="Altorfer M."/>
            <person name="Burckhardt D."/>
            <person name="Oertli M."/>
            <person name="Naumann U."/>
            <person name="Petersen F."/>
            <person name="Wong J."/>
        </authorList>
    </citation>
    <scope>NUCLEOTIDE SEQUENCE</scope>
    <source>
        <strain evidence="1">GSM-AAB239-AS_SAM_17_03QT</strain>
        <tissue evidence="1">Leaf</tissue>
    </source>
</reference>
<reference evidence="1" key="1">
    <citation type="journal article" date="2023" name="GigaByte">
        <title>Genome assembly of the bearded iris, Iris pallida Lam.</title>
        <authorList>
            <person name="Bruccoleri R.E."/>
            <person name="Oakeley E.J."/>
            <person name="Faust A.M.E."/>
            <person name="Altorfer M."/>
            <person name="Dessus-Babus S."/>
            <person name="Burckhardt D."/>
            <person name="Oertli M."/>
            <person name="Naumann U."/>
            <person name="Petersen F."/>
            <person name="Wong J."/>
        </authorList>
    </citation>
    <scope>NUCLEOTIDE SEQUENCE</scope>
    <source>
        <strain evidence="1">GSM-AAB239-AS_SAM_17_03QT</strain>
    </source>
</reference>
<keyword evidence="3" id="KW-1185">Reference proteome</keyword>
<proteinExistence type="predicted"/>
<gene>
    <name evidence="2" type="ORF">M6B38_306645</name>
    <name evidence="1" type="ORF">M6B38_387565</name>
</gene>